<dbReference type="Proteomes" id="UP000295565">
    <property type="component" value="Unassembled WGS sequence"/>
</dbReference>
<name>A0A4V2PR96_9GAMM</name>
<comment type="caution">
    <text evidence="1">The sequence shown here is derived from an EMBL/GenBank/DDBJ whole genome shotgun (WGS) entry which is preliminary data.</text>
</comment>
<sequence length="59" mass="6797">MDKDEFAIVSVNGMVIRHVYNYFGQFAHLRVKGQNLSGLETIFTEWSVITLCHHNLNDS</sequence>
<evidence type="ECO:0000313" key="2">
    <source>
        <dbReference type="Proteomes" id="UP000295565"/>
    </source>
</evidence>
<protein>
    <submittedName>
        <fullName evidence="1">Uncharacterized protein</fullName>
    </submittedName>
</protein>
<evidence type="ECO:0000313" key="1">
    <source>
        <dbReference type="EMBL" id="TCK57971.1"/>
    </source>
</evidence>
<accession>A0A4V2PR96</accession>
<reference evidence="1 2" key="1">
    <citation type="submission" date="2019-03" db="EMBL/GenBank/DDBJ databases">
        <title>Genomic Encyclopedia of Type Strains, Phase IV (KMG-IV): sequencing the most valuable type-strain genomes for metagenomic binning, comparative biology and taxonomic classification.</title>
        <authorList>
            <person name="Goeker M."/>
        </authorList>
    </citation>
    <scope>NUCLEOTIDE SEQUENCE [LARGE SCALE GENOMIC DNA]</scope>
    <source>
        <strain evidence="1 2">DSM 18577</strain>
    </source>
</reference>
<dbReference type="EMBL" id="SMGD01000012">
    <property type="protein sequence ID" value="TCK57971.1"/>
    <property type="molecule type" value="Genomic_DNA"/>
</dbReference>
<organism evidence="1 2">
    <name type="scientific">Celerinatantimonas diazotrophica</name>
    <dbReference type="NCBI Taxonomy" id="412034"/>
    <lineage>
        <taxon>Bacteria</taxon>
        <taxon>Pseudomonadati</taxon>
        <taxon>Pseudomonadota</taxon>
        <taxon>Gammaproteobacteria</taxon>
        <taxon>Celerinatantimonadaceae</taxon>
        <taxon>Celerinatantimonas</taxon>
    </lineage>
</organism>
<dbReference type="AlphaFoldDB" id="A0A4V2PR96"/>
<gene>
    <name evidence="1" type="ORF">EV690_1675</name>
</gene>
<keyword evidence="2" id="KW-1185">Reference proteome</keyword>
<proteinExistence type="predicted"/>